<dbReference type="InterPro" id="IPR006674">
    <property type="entry name" value="HD_domain"/>
</dbReference>
<organism evidence="2 3">
    <name type="scientific">Photobacterium jeanii</name>
    <dbReference type="NCBI Taxonomy" id="858640"/>
    <lineage>
        <taxon>Bacteria</taxon>
        <taxon>Pseudomonadati</taxon>
        <taxon>Pseudomonadota</taxon>
        <taxon>Gammaproteobacteria</taxon>
        <taxon>Vibrionales</taxon>
        <taxon>Vibrionaceae</taxon>
        <taxon>Photobacterium</taxon>
    </lineage>
</organism>
<dbReference type="GO" id="GO:0016787">
    <property type="term" value="F:hydrolase activity"/>
    <property type="evidence" value="ECO:0007669"/>
    <property type="project" value="UniProtKB-KW"/>
</dbReference>
<dbReference type="Proteomes" id="UP000078503">
    <property type="component" value="Unassembled WGS sequence"/>
</dbReference>
<accession>A0A178K8J4</accession>
<protein>
    <submittedName>
        <fullName evidence="2">Phosphohydrolase</fullName>
    </submittedName>
</protein>
<dbReference type="OrthoDB" id="9797344at2"/>
<comment type="caution">
    <text evidence="2">The sequence shown here is derived from an EMBL/GenBank/DDBJ whole genome shotgun (WGS) entry which is preliminary data.</text>
</comment>
<gene>
    <name evidence="2" type="ORF">A3K86_16660</name>
</gene>
<feature type="domain" description="HD" evidence="1">
    <location>
        <begin position="23"/>
        <end position="127"/>
    </location>
</feature>
<reference evidence="2 3" key="1">
    <citation type="submission" date="2016-03" db="EMBL/GenBank/DDBJ databases">
        <title>Photobacterium proteolyticum sp. nov. a protease producing bacterium isolated from ocean sediments of Laizhou Bay.</title>
        <authorList>
            <person name="Li Y."/>
        </authorList>
    </citation>
    <scope>NUCLEOTIDE SEQUENCE [LARGE SCALE GENOMIC DNA]</scope>
    <source>
        <strain evidence="2 3">R-40508</strain>
    </source>
</reference>
<dbReference type="Gene3D" id="1.10.3210.50">
    <property type="match status" value="1"/>
</dbReference>
<dbReference type="STRING" id="858640.A3K86_16660"/>
<dbReference type="AlphaFoldDB" id="A0A178K8J4"/>
<evidence type="ECO:0000259" key="1">
    <source>
        <dbReference type="PROSITE" id="PS51831"/>
    </source>
</evidence>
<dbReference type="CDD" id="cd00077">
    <property type="entry name" value="HDc"/>
    <property type="match status" value="1"/>
</dbReference>
<evidence type="ECO:0000313" key="3">
    <source>
        <dbReference type="Proteomes" id="UP000078503"/>
    </source>
</evidence>
<dbReference type="Pfam" id="PF01966">
    <property type="entry name" value="HD"/>
    <property type="match status" value="1"/>
</dbReference>
<dbReference type="RefSeq" id="WP_068333683.1">
    <property type="nucleotide sequence ID" value="NZ_LVHF01000029.1"/>
</dbReference>
<dbReference type="SMART" id="SM00471">
    <property type="entry name" value="HDc"/>
    <property type="match status" value="1"/>
</dbReference>
<keyword evidence="2" id="KW-0378">Hydrolase</keyword>
<dbReference type="PANTHER" id="PTHR33594:SF1">
    <property type="entry name" value="HD_PDEASE DOMAIN-CONTAINING PROTEIN"/>
    <property type="match status" value="1"/>
</dbReference>
<evidence type="ECO:0000313" key="2">
    <source>
        <dbReference type="EMBL" id="OAN13285.1"/>
    </source>
</evidence>
<dbReference type="InterPro" id="IPR003607">
    <property type="entry name" value="HD/PDEase_dom"/>
</dbReference>
<dbReference type="PANTHER" id="PTHR33594">
    <property type="entry name" value="SUPERFAMILY HYDROLASE, PUTATIVE (AFU_ORTHOLOGUE AFUA_1G03035)-RELATED"/>
    <property type="match status" value="1"/>
</dbReference>
<dbReference type="EMBL" id="LVHF01000029">
    <property type="protein sequence ID" value="OAN13285.1"/>
    <property type="molecule type" value="Genomic_DNA"/>
</dbReference>
<keyword evidence="3" id="KW-1185">Reference proteome</keyword>
<dbReference type="PROSITE" id="PS51831">
    <property type="entry name" value="HD"/>
    <property type="match status" value="1"/>
</dbReference>
<name>A0A178K8J4_9GAMM</name>
<dbReference type="SUPFAM" id="SSF109604">
    <property type="entry name" value="HD-domain/PDEase-like"/>
    <property type="match status" value="1"/>
</dbReference>
<proteinExistence type="predicted"/>
<sequence length="208" mass="23345">MLAIEAQCEAWIDSLAQTDAAHDKAHIQRVVKLARQLGQQELADLNIVLPAAWLHDCITMPKDHPERHLSSQFAADAAIEFLVKQGYPEQYLAPIHHAIMAHSFSANIVPETLEAKVVQDADRLDALGAIGVSRCMQISGILGSALYSSDDPFCRERQPDDKTFTIDHFYVKLFKIAETLNTQAAKQEAEQRVSFMKCYLDQLEREIV</sequence>